<protein>
    <submittedName>
        <fullName evidence="2">Uncharacterized protein</fullName>
    </submittedName>
</protein>
<evidence type="ECO:0000256" key="1">
    <source>
        <dbReference type="SAM" id="Phobius"/>
    </source>
</evidence>
<sequence>MNHHSTTRRRFILLAVGAAGTVLAAAIGVRLAAYGVPLALLVACCLSCLATISSLFFRLTDALSTTTHRCTRLGCDFRVSLTGTDSAENRRWQEIAAHHPHRSI</sequence>
<dbReference type="AlphaFoldDB" id="A0A917XHQ5"/>
<reference evidence="2" key="2">
    <citation type="submission" date="2020-09" db="EMBL/GenBank/DDBJ databases">
        <authorList>
            <person name="Sun Q."/>
            <person name="Zhou Y."/>
        </authorList>
    </citation>
    <scope>NUCLEOTIDE SEQUENCE</scope>
    <source>
        <strain evidence="2">CGMCC 4.7110</strain>
    </source>
</reference>
<evidence type="ECO:0000313" key="2">
    <source>
        <dbReference type="EMBL" id="GGN26243.1"/>
    </source>
</evidence>
<evidence type="ECO:0000313" key="3">
    <source>
        <dbReference type="Proteomes" id="UP000653411"/>
    </source>
</evidence>
<dbReference type="PROSITE" id="PS51318">
    <property type="entry name" value="TAT"/>
    <property type="match status" value="1"/>
</dbReference>
<feature type="transmembrane region" description="Helical" evidence="1">
    <location>
        <begin position="34"/>
        <end position="57"/>
    </location>
</feature>
<proteinExistence type="predicted"/>
<organism evidence="2 3">
    <name type="scientific">Streptomyces fuscichromogenes</name>
    <dbReference type="NCBI Taxonomy" id="1324013"/>
    <lineage>
        <taxon>Bacteria</taxon>
        <taxon>Bacillati</taxon>
        <taxon>Actinomycetota</taxon>
        <taxon>Actinomycetes</taxon>
        <taxon>Kitasatosporales</taxon>
        <taxon>Streptomycetaceae</taxon>
        <taxon>Streptomyces</taxon>
    </lineage>
</organism>
<keyword evidence="1" id="KW-0812">Transmembrane</keyword>
<keyword evidence="3" id="KW-1185">Reference proteome</keyword>
<dbReference type="RefSeq" id="WP_189266032.1">
    <property type="nucleotide sequence ID" value="NZ_BMML01000015.1"/>
</dbReference>
<keyword evidence="1" id="KW-0472">Membrane</keyword>
<keyword evidence="1" id="KW-1133">Transmembrane helix</keyword>
<gene>
    <name evidence="2" type="ORF">GCM10011578_060670</name>
</gene>
<dbReference type="InterPro" id="IPR006311">
    <property type="entry name" value="TAT_signal"/>
</dbReference>
<dbReference type="Proteomes" id="UP000653411">
    <property type="component" value="Unassembled WGS sequence"/>
</dbReference>
<comment type="caution">
    <text evidence="2">The sequence shown here is derived from an EMBL/GenBank/DDBJ whole genome shotgun (WGS) entry which is preliminary data.</text>
</comment>
<reference evidence="2" key="1">
    <citation type="journal article" date="2014" name="Int. J. Syst. Evol. Microbiol.">
        <title>Complete genome sequence of Corynebacterium casei LMG S-19264T (=DSM 44701T), isolated from a smear-ripened cheese.</title>
        <authorList>
            <consortium name="US DOE Joint Genome Institute (JGI-PGF)"/>
            <person name="Walter F."/>
            <person name="Albersmeier A."/>
            <person name="Kalinowski J."/>
            <person name="Ruckert C."/>
        </authorList>
    </citation>
    <scope>NUCLEOTIDE SEQUENCE</scope>
    <source>
        <strain evidence="2">CGMCC 4.7110</strain>
    </source>
</reference>
<accession>A0A917XHQ5</accession>
<name>A0A917XHQ5_9ACTN</name>
<dbReference type="EMBL" id="BMML01000015">
    <property type="protein sequence ID" value="GGN26243.1"/>
    <property type="molecule type" value="Genomic_DNA"/>
</dbReference>